<evidence type="ECO:0000313" key="1">
    <source>
        <dbReference type="EMBL" id="GFT40477.1"/>
    </source>
</evidence>
<name>A0A8X6TRT8_NEPPI</name>
<dbReference type="EMBL" id="BMAW01014786">
    <property type="protein sequence ID" value="GFT40477.1"/>
    <property type="molecule type" value="Genomic_DNA"/>
</dbReference>
<dbReference type="AlphaFoldDB" id="A0A8X6TRT8"/>
<gene>
    <name evidence="1" type="ORF">NPIL_596471</name>
</gene>
<sequence>MDFNRRKNANKLFKAIQTFQKFSKSILFVISFEFSCNFAWEGNVEQTRKFSVIFRSSINSREERENTKQ</sequence>
<keyword evidence="2" id="KW-1185">Reference proteome</keyword>
<accession>A0A8X6TRT8</accession>
<protein>
    <submittedName>
        <fullName evidence="1">Uncharacterized protein</fullName>
    </submittedName>
</protein>
<comment type="caution">
    <text evidence="1">The sequence shown here is derived from an EMBL/GenBank/DDBJ whole genome shotgun (WGS) entry which is preliminary data.</text>
</comment>
<proteinExistence type="predicted"/>
<organism evidence="1 2">
    <name type="scientific">Nephila pilipes</name>
    <name type="common">Giant wood spider</name>
    <name type="synonym">Nephila maculata</name>
    <dbReference type="NCBI Taxonomy" id="299642"/>
    <lineage>
        <taxon>Eukaryota</taxon>
        <taxon>Metazoa</taxon>
        <taxon>Ecdysozoa</taxon>
        <taxon>Arthropoda</taxon>
        <taxon>Chelicerata</taxon>
        <taxon>Arachnida</taxon>
        <taxon>Araneae</taxon>
        <taxon>Araneomorphae</taxon>
        <taxon>Entelegynae</taxon>
        <taxon>Araneoidea</taxon>
        <taxon>Nephilidae</taxon>
        <taxon>Nephila</taxon>
    </lineage>
</organism>
<evidence type="ECO:0000313" key="2">
    <source>
        <dbReference type="Proteomes" id="UP000887013"/>
    </source>
</evidence>
<reference evidence="1" key="1">
    <citation type="submission" date="2020-08" db="EMBL/GenBank/DDBJ databases">
        <title>Multicomponent nature underlies the extraordinary mechanical properties of spider dragline silk.</title>
        <authorList>
            <person name="Kono N."/>
            <person name="Nakamura H."/>
            <person name="Mori M."/>
            <person name="Yoshida Y."/>
            <person name="Ohtoshi R."/>
            <person name="Malay A.D."/>
            <person name="Moran D.A.P."/>
            <person name="Tomita M."/>
            <person name="Numata K."/>
            <person name="Arakawa K."/>
        </authorList>
    </citation>
    <scope>NUCLEOTIDE SEQUENCE</scope>
</reference>
<dbReference type="Proteomes" id="UP000887013">
    <property type="component" value="Unassembled WGS sequence"/>
</dbReference>